<gene>
    <name evidence="5" type="ORF">J2S39_000922</name>
</gene>
<evidence type="ECO:0000256" key="4">
    <source>
        <dbReference type="ARBA" id="ARBA00023136"/>
    </source>
</evidence>
<evidence type="ECO:0000256" key="2">
    <source>
        <dbReference type="ARBA" id="ARBA00022692"/>
    </source>
</evidence>
<organism evidence="5 6">
    <name type="scientific">Corynebacterium guangdongense</name>
    <dbReference type="NCBI Taxonomy" id="1783348"/>
    <lineage>
        <taxon>Bacteria</taxon>
        <taxon>Bacillati</taxon>
        <taxon>Actinomycetota</taxon>
        <taxon>Actinomycetes</taxon>
        <taxon>Mycobacteriales</taxon>
        <taxon>Corynebacteriaceae</taxon>
        <taxon>Corynebacterium</taxon>
    </lineage>
</organism>
<evidence type="ECO:0000256" key="1">
    <source>
        <dbReference type="ARBA" id="ARBA00004141"/>
    </source>
</evidence>
<dbReference type="EMBL" id="JAVDXZ010000001">
    <property type="protein sequence ID" value="MDR7329246.1"/>
    <property type="molecule type" value="Genomic_DNA"/>
</dbReference>
<accession>A0ABU1ZWF3</accession>
<keyword evidence="3" id="KW-1133">Transmembrane helix</keyword>
<dbReference type="RefSeq" id="WP_290198207.1">
    <property type="nucleotide sequence ID" value="NZ_CP047654.1"/>
</dbReference>
<keyword evidence="2" id="KW-0812">Transmembrane</keyword>
<evidence type="ECO:0000256" key="3">
    <source>
        <dbReference type="ARBA" id="ARBA00022989"/>
    </source>
</evidence>
<comment type="subcellular location">
    <subcellularLocation>
        <location evidence="1">Membrane</location>
        <topology evidence="1">Multi-pass membrane protein</topology>
    </subcellularLocation>
</comment>
<keyword evidence="6" id="KW-1185">Reference proteome</keyword>
<protein>
    <submittedName>
        <fullName evidence="5">Uncharacterized membrane protein YphA (DoxX/SURF4 family)/ElaB/YqjD/DUF883 family membrane-anchored ribosome-binding protein</fullName>
    </submittedName>
</protein>
<proteinExistence type="predicted"/>
<keyword evidence="4" id="KW-0472">Membrane</keyword>
<evidence type="ECO:0000313" key="5">
    <source>
        <dbReference type="EMBL" id="MDR7329246.1"/>
    </source>
</evidence>
<reference evidence="5" key="1">
    <citation type="submission" date="2023-07" db="EMBL/GenBank/DDBJ databases">
        <title>Sequencing the genomes of 1000 actinobacteria strains.</title>
        <authorList>
            <person name="Klenk H.-P."/>
        </authorList>
    </citation>
    <scope>NUCLEOTIDE SEQUENCE</scope>
    <source>
        <strain evidence="5">DSM 107476</strain>
    </source>
</reference>
<dbReference type="Pfam" id="PF07681">
    <property type="entry name" value="DoxX"/>
    <property type="match status" value="1"/>
</dbReference>
<comment type="caution">
    <text evidence="5">The sequence shown here is derived from an EMBL/GenBank/DDBJ whole genome shotgun (WGS) entry which is preliminary data.</text>
</comment>
<dbReference type="Proteomes" id="UP001180840">
    <property type="component" value="Unassembled WGS sequence"/>
</dbReference>
<evidence type="ECO:0000313" key="6">
    <source>
        <dbReference type="Proteomes" id="UP001180840"/>
    </source>
</evidence>
<dbReference type="InterPro" id="IPR032808">
    <property type="entry name" value="DoxX"/>
</dbReference>
<sequence>MIRKIARPMLASVYIADGVDTLVNTEGHVKNTETVLTKLRGVLPADWARQVPNDPELVARAVGATKVGAGSLLALGKAPRLSAGTLAILAVPTIIGRHNFWEAETTEEKSTRRNGFLTSIALLGGLGITSMDTAGRPGLAWRAQRAGHDVNKKVQAALPTQSETEKATAQATDWISDKTHHAQDAVASFVDENKDDWQKTAAAAAATAGTWYGQAKSVGQEAIETVRKEAPTWVEQARETGSHLFHDAEKTGRDWLDAAQADAKGAGKRAVKVADKAQTRAEKAIDKADATTGRSYDRAAKRATRLQHQADKAIDRAVRKVAKY</sequence>
<name>A0ABU1ZWF3_9CORY</name>